<organism evidence="1">
    <name type="scientific">Timema shepardi</name>
    <name type="common">Walking stick</name>
    <dbReference type="NCBI Taxonomy" id="629360"/>
    <lineage>
        <taxon>Eukaryota</taxon>
        <taxon>Metazoa</taxon>
        <taxon>Ecdysozoa</taxon>
        <taxon>Arthropoda</taxon>
        <taxon>Hexapoda</taxon>
        <taxon>Insecta</taxon>
        <taxon>Pterygota</taxon>
        <taxon>Neoptera</taxon>
        <taxon>Polyneoptera</taxon>
        <taxon>Phasmatodea</taxon>
        <taxon>Timematodea</taxon>
        <taxon>Timematoidea</taxon>
        <taxon>Timematidae</taxon>
        <taxon>Timema</taxon>
    </lineage>
</organism>
<sequence>MALAVVYTPTGFEKYSCTYNVGDYRIHFVVWDTSAVELNTTSALANYTTEAECFETFPILSANFGGEKLFTRSTPSPLIPPTLQLNSPGCGWRLVVFSRRGGEGGEGFQLLRGYFKMLYLLSYRVTATSGENILHLESLFSTEEDASTHLKCPTHG</sequence>
<reference evidence="1" key="1">
    <citation type="submission" date="2020-11" db="EMBL/GenBank/DDBJ databases">
        <authorList>
            <person name="Tran Van P."/>
        </authorList>
    </citation>
    <scope>NUCLEOTIDE SEQUENCE</scope>
</reference>
<dbReference type="EMBL" id="OC004500">
    <property type="protein sequence ID" value="CAD7264548.1"/>
    <property type="molecule type" value="Genomic_DNA"/>
</dbReference>
<proteinExistence type="predicted"/>
<gene>
    <name evidence="1" type="ORF">TSIB3V08_LOCUS8598</name>
</gene>
<dbReference type="AlphaFoldDB" id="A0A7R9B1K1"/>
<accession>A0A7R9B1K1</accession>
<name>A0A7R9B1K1_TIMSH</name>
<protein>
    <submittedName>
        <fullName evidence="1">Uncharacterized protein</fullName>
    </submittedName>
</protein>
<evidence type="ECO:0000313" key="1">
    <source>
        <dbReference type="EMBL" id="CAD7264548.1"/>
    </source>
</evidence>